<dbReference type="Pfam" id="PF00464">
    <property type="entry name" value="SHMT"/>
    <property type="match status" value="1"/>
</dbReference>
<comment type="subunit">
    <text evidence="6">Homodimer.</text>
</comment>
<keyword evidence="3 6" id="KW-0554">One-carbon metabolism</keyword>
<evidence type="ECO:0000256" key="1">
    <source>
        <dbReference type="ARBA" id="ARBA00001933"/>
    </source>
</evidence>
<evidence type="ECO:0000313" key="9">
    <source>
        <dbReference type="Proteomes" id="UP000263486"/>
    </source>
</evidence>
<feature type="modified residue" description="N6-(pyridoxal phosphate)lysine" evidence="6">
    <location>
        <position position="226"/>
    </location>
</feature>
<evidence type="ECO:0000259" key="7">
    <source>
        <dbReference type="Pfam" id="PF00464"/>
    </source>
</evidence>
<evidence type="ECO:0000256" key="4">
    <source>
        <dbReference type="ARBA" id="ARBA00022679"/>
    </source>
</evidence>
<dbReference type="PIRSF" id="PIRSF000412">
    <property type="entry name" value="SHMT"/>
    <property type="match status" value="1"/>
</dbReference>
<feature type="site" description="Plays an important role in substrate specificity" evidence="6">
    <location>
        <position position="225"/>
    </location>
</feature>
<dbReference type="Gene3D" id="3.90.1150.10">
    <property type="entry name" value="Aspartate Aminotransferase, domain 1"/>
    <property type="match status" value="1"/>
</dbReference>
<evidence type="ECO:0000256" key="3">
    <source>
        <dbReference type="ARBA" id="ARBA00022563"/>
    </source>
</evidence>
<comment type="function">
    <text evidence="6">Catalyzes the reversible interconversion of serine and glycine with tetrahydrofolate (THF) serving as the one-carbon carrier. This reaction serves as the major source of one-carbon groups required for the biosynthesis of purines, thymidylate, methionine, and other important biomolecules. Also exhibits THF-independent aldolase activity toward beta-hydroxyamino acids, producing glycine and aldehydes, via a retro-aldol mechanism.</text>
</comment>
<comment type="similarity">
    <text evidence="2 6">Belongs to the SHMT family.</text>
</comment>
<dbReference type="Gene3D" id="3.40.640.10">
    <property type="entry name" value="Type I PLP-dependent aspartate aminotransferase-like (Major domain)"/>
    <property type="match status" value="1"/>
</dbReference>
<accession>A0ABX9KCV3</accession>
<comment type="pathway">
    <text evidence="6">One-carbon metabolism; tetrahydrofolate interconversion.</text>
</comment>
<evidence type="ECO:0000256" key="5">
    <source>
        <dbReference type="ARBA" id="ARBA00022898"/>
    </source>
</evidence>
<keyword evidence="6" id="KW-0963">Cytoplasm</keyword>
<comment type="pathway">
    <text evidence="6">Amino-acid biosynthesis; glycine biosynthesis; glycine from L-serine: step 1/1.</text>
</comment>
<gene>
    <name evidence="6" type="primary">glyA</name>
    <name evidence="8" type="ORF">DYH56_15375</name>
</gene>
<keyword evidence="5 6" id="KW-0663">Pyridoxal phosphate</keyword>
<comment type="catalytic activity">
    <reaction evidence="6">
        <text>(6R)-5,10-methylene-5,6,7,8-tetrahydrofolate + glycine + H2O = (6S)-5,6,7,8-tetrahydrofolate + L-serine</text>
        <dbReference type="Rhea" id="RHEA:15481"/>
        <dbReference type="ChEBI" id="CHEBI:15377"/>
        <dbReference type="ChEBI" id="CHEBI:15636"/>
        <dbReference type="ChEBI" id="CHEBI:33384"/>
        <dbReference type="ChEBI" id="CHEBI:57305"/>
        <dbReference type="ChEBI" id="CHEBI:57453"/>
        <dbReference type="EC" id="2.1.2.1"/>
    </reaction>
</comment>
<dbReference type="InterPro" id="IPR039429">
    <property type="entry name" value="SHMT-like_dom"/>
</dbReference>
<feature type="binding site" evidence="6">
    <location>
        <position position="241"/>
    </location>
    <ligand>
        <name>(6S)-5,6,7,8-tetrahydrofolate</name>
        <dbReference type="ChEBI" id="CHEBI:57453"/>
    </ligand>
</feature>
<dbReference type="InterPro" id="IPR015421">
    <property type="entry name" value="PyrdxlP-dep_Trfase_major"/>
</dbReference>
<sequence>MKGLKMNDEKLWEAIQREEERQEYGLELIASENFVSEAVMEAAGSVMTNKYAEGYPRKRYYGGCQFVDVAEELAIQRAGELFGVKYVNVQPHSGSQANMAVYRGLINSGDTILGMKLDHGGHLTHGKNVNFSGQDYKVYSYGVDKDTEVIDYKKVEEMALEVKPRIIVAGASAYSRTIDFKRFREIADMVGAYLMVDMAHIAGLVAAGEHPSPIPHAHVVTTTTHKTLRGPRGGMILTNDEEIIKKVNKVIFPGIQGGPLMHIIAAKAAAFNEALGVEFKGYQKQVIINAHTLSEELKKGGLRIVSGGTDNHMILVDLTNKDLTGKEAEKILEEANITVNKNGIPYDTKSPFVTSGIRIGTPALTTRGMKEGEMKEVAALILKSLNSGGSPEKLEAIKNEVAELCKRFPLYRD</sequence>
<comment type="cofactor">
    <cofactor evidence="1 6">
        <name>pyridoxal 5'-phosphate</name>
        <dbReference type="ChEBI" id="CHEBI:597326"/>
    </cofactor>
</comment>
<dbReference type="PANTHER" id="PTHR11680:SF35">
    <property type="entry name" value="SERINE HYDROXYMETHYLTRANSFERASE 1"/>
    <property type="match status" value="1"/>
</dbReference>
<keyword evidence="9" id="KW-1185">Reference proteome</keyword>
<evidence type="ECO:0000256" key="6">
    <source>
        <dbReference type="HAMAP-Rule" id="MF_00051"/>
    </source>
</evidence>
<feature type="binding site" evidence="6">
    <location>
        <position position="117"/>
    </location>
    <ligand>
        <name>(6S)-5,6,7,8-tetrahydrofolate</name>
        <dbReference type="ChEBI" id="CHEBI:57453"/>
    </ligand>
</feature>
<keyword evidence="4 6" id="KW-0808">Transferase</keyword>
<dbReference type="SUPFAM" id="SSF53383">
    <property type="entry name" value="PLP-dependent transferases"/>
    <property type="match status" value="1"/>
</dbReference>
<keyword evidence="8" id="KW-0032">Aminotransferase</keyword>
<dbReference type="CDD" id="cd00378">
    <property type="entry name" value="SHMT"/>
    <property type="match status" value="1"/>
</dbReference>
<dbReference type="InterPro" id="IPR019798">
    <property type="entry name" value="Ser_HO-MeTrfase_PLP_BS"/>
</dbReference>
<protein>
    <recommendedName>
        <fullName evidence="6">Serine hydroxymethyltransferase</fullName>
        <shortName evidence="6">SHMT</shortName>
        <shortName evidence="6">Serine methylase</shortName>
        <ecNumber evidence="6">2.1.2.1</ecNumber>
    </recommendedName>
</protein>
<comment type="subcellular location">
    <subcellularLocation>
        <location evidence="6">Cytoplasm</location>
    </subcellularLocation>
</comment>
<dbReference type="InterPro" id="IPR015424">
    <property type="entry name" value="PyrdxlP-dep_Trfase"/>
</dbReference>
<evidence type="ECO:0000313" key="8">
    <source>
        <dbReference type="EMBL" id="REI39287.1"/>
    </source>
</evidence>
<dbReference type="InterPro" id="IPR015422">
    <property type="entry name" value="PyrdxlP-dep_Trfase_small"/>
</dbReference>
<dbReference type="InterPro" id="IPR049943">
    <property type="entry name" value="Ser_HO-MeTrfase-like"/>
</dbReference>
<dbReference type="NCBIfam" id="NF000586">
    <property type="entry name" value="PRK00011.1"/>
    <property type="match status" value="1"/>
</dbReference>
<organism evidence="8 9">
    <name type="scientific">Psychrilyobacter piezotolerans</name>
    <dbReference type="NCBI Taxonomy" id="2293438"/>
    <lineage>
        <taxon>Bacteria</taxon>
        <taxon>Fusobacteriati</taxon>
        <taxon>Fusobacteriota</taxon>
        <taxon>Fusobacteriia</taxon>
        <taxon>Fusobacteriales</taxon>
        <taxon>Fusobacteriaceae</taxon>
        <taxon>Psychrilyobacter</taxon>
    </lineage>
</organism>
<dbReference type="Proteomes" id="UP000263486">
    <property type="component" value="Unassembled WGS sequence"/>
</dbReference>
<feature type="domain" description="Serine hydroxymethyltransferase-like" evidence="7">
    <location>
        <begin position="4"/>
        <end position="381"/>
    </location>
</feature>
<reference evidence="8 9" key="1">
    <citation type="submission" date="2018-08" db="EMBL/GenBank/DDBJ databases">
        <title>Draft genome sequence of Psychrilyobacter sp. strain SD5 isolated from Black Sea water.</title>
        <authorList>
            <person name="Yadav S."/>
            <person name="Villanueva L."/>
            <person name="Damste J.S.S."/>
        </authorList>
    </citation>
    <scope>NUCLEOTIDE SEQUENCE [LARGE SCALE GENOMIC DNA]</scope>
    <source>
        <strain evidence="8 9">SD5</strain>
    </source>
</reference>
<dbReference type="HAMAP" id="MF_00051">
    <property type="entry name" value="SHMT"/>
    <property type="match status" value="1"/>
</dbReference>
<dbReference type="GO" id="GO:0008483">
    <property type="term" value="F:transaminase activity"/>
    <property type="evidence" value="ECO:0007669"/>
    <property type="project" value="UniProtKB-KW"/>
</dbReference>
<dbReference type="RefSeq" id="WP_114643746.1">
    <property type="nucleotide sequence ID" value="NZ_JAACIO010000051.1"/>
</dbReference>
<dbReference type="EC" id="2.1.2.1" evidence="6"/>
<proteinExistence type="inferred from homology"/>
<keyword evidence="6" id="KW-0028">Amino-acid biosynthesis</keyword>
<dbReference type="PANTHER" id="PTHR11680">
    <property type="entry name" value="SERINE HYDROXYMETHYLTRANSFERASE"/>
    <property type="match status" value="1"/>
</dbReference>
<feature type="binding site" evidence="6">
    <location>
        <begin position="350"/>
        <end position="352"/>
    </location>
    <ligand>
        <name>(6S)-5,6,7,8-tetrahydrofolate</name>
        <dbReference type="ChEBI" id="CHEBI:57453"/>
    </ligand>
</feature>
<comment type="caution">
    <text evidence="8">The sequence shown here is derived from an EMBL/GenBank/DDBJ whole genome shotgun (WGS) entry which is preliminary data.</text>
</comment>
<evidence type="ECO:0000256" key="2">
    <source>
        <dbReference type="ARBA" id="ARBA00006376"/>
    </source>
</evidence>
<dbReference type="EMBL" id="QUAJ01000054">
    <property type="protein sequence ID" value="REI39287.1"/>
    <property type="molecule type" value="Genomic_DNA"/>
</dbReference>
<feature type="binding site" evidence="6">
    <location>
        <begin position="121"/>
        <end position="123"/>
    </location>
    <ligand>
        <name>(6S)-5,6,7,8-tetrahydrofolate</name>
        <dbReference type="ChEBI" id="CHEBI:57453"/>
    </ligand>
</feature>
<name>A0ABX9KCV3_9FUSO</name>
<dbReference type="PROSITE" id="PS00096">
    <property type="entry name" value="SHMT"/>
    <property type="match status" value="1"/>
</dbReference>
<dbReference type="InterPro" id="IPR001085">
    <property type="entry name" value="Ser_HO-MeTrfase"/>
</dbReference>